<dbReference type="Proteomes" id="UP000030008">
    <property type="component" value="Unassembled WGS sequence"/>
</dbReference>
<keyword evidence="1 2" id="KW-0808">Transferase</keyword>
<proteinExistence type="inferred from homology"/>
<keyword evidence="3" id="KW-0472">Membrane</keyword>
<feature type="transmembrane region" description="Helical" evidence="3">
    <location>
        <begin position="84"/>
        <end position="105"/>
    </location>
</feature>
<evidence type="ECO:0000256" key="3">
    <source>
        <dbReference type="SAM" id="Phobius"/>
    </source>
</evidence>
<dbReference type="Pfam" id="PF01066">
    <property type="entry name" value="CDP-OH_P_transf"/>
    <property type="match status" value="1"/>
</dbReference>
<dbReference type="Gene3D" id="1.20.120.1760">
    <property type="match status" value="1"/>
</dbReference>
<reference evidence="4 5" key="1">
    <citation type="submission" date="2014-08" db="EMBL/GenBank/DDBJ databases">
        <title>Clostridium innocuum, an unnegligible vancomycin-resistant pathogen causing extra-intestinal infections.</title>
        <authorList>
            <person name="Feng Y."/>
            <person name="Chiu C.-H."/>
        </authorList>
    </citation>
    <scope>NUCLEOTIDE SEQUENCE [LARGE SCALE GENOMIC DNA]</scope>
    <source>
        <strain evidence="4 5">AN88</strain>
    </source>
</reference>
<keyword evidence="3" id="KW-0812">Transmembrane</keyword>
<feature type="transmembrane region" description="Helical" evidence="3">
    <location>
        <begin position="126"/>
        <end position="156"/>
    </location>
</feature>
<sequence>MKQIPNILSAVRILLSFLLLALTKDTTLFLIVYLIIGISDVLDGWLARSLHVQSELGARLDSIGDLAFYCISLYIVFFQMNLKIMNLISMLVLCVFVLKLAALLLTRWKHHIWASMHTIGNKLTGLLLFLLVPLCVVTKSLPLIPVALVIACSYLATFEEMLLILSRNTYDINTKSLLKK</sequence>
<protein>
    <submittedName>
        <fullName evidence="4">Phosphatidylglycerophosphate synthase</fullName>
    </submittedName>
</protein>
<keyword evidence="3" id="KW-1133">Transmembrane helix</keyword>
<accession>A0A099I411</accession>
<dbReference type="InterPro" id="IPR000462">
    <property type="entry name" value="CDP-OH_P_trans"/>
</dbReference>
<organism evidence="4 5">
    <name type="scientific">Clostridium innocuum</name>
    <dbReference type="NCBI Taxonomy" id="1522"/>
    <lineage>
        <taxon>Bacteria</taxon>
        <taxon>Bacillati</taxon>
        <taxon>Bacillota</taxon>
        <taxon>Clostridia</taxon>
        <taxon>Eubacteriales</taxon>
        <taxon>Clostridiaceae</taxon>
        <taxon>Clostridium</taxon>
    </lineage>
</organism>
<gene>
    <name evidence="4" type="ORF">CIAN88_17440</name>
</gene>
<comment type="caution">
    <text evidence="4">The sequence shown here is derived from an EMBL/GenBank/DDBJ whole genome shotgun (WGS) entry which is preliminary data.</text>
</comment>
<name>A0A099I411_CLOIN</name>
<evidence type="ECO:0000256" key="1">
    <source>
        <dbReference type="ARBA" id="ARBA00022679"/>
    </source>
</evidence>
<dbReference type="InterPro" id="IPR048254">
    <property type="entry name" value="CDP_ALCOHOL_P_TRANSF_CS"/>
</dbReference>
<dbReference type="GO" id="GO:0016780">
    <property type="term" value="F:phosphotransferase activity, for other substituted phosphate groups"/>
    <property type="evidence" value="ECO:0007669"/>
    <property type="project" value="InterPro"/>
</dbReference>
<dbReference type="PROSITE" id="PS00379">
    <property type="entry name" value="CDP_ALCOHOL_P_TRANSF"/>
    <property type="match status" value="1"/>
</dbReference>
<dbReference type="GO" id="GO:0016020">
    <property type="term" value="C:membrane"/>
    <property type="evidence" value="ECO:0007669"/>
    <property type="project" value="InterPro"/>
</dbReference>
<comment type="similarity">
    <text evidence="2">Belongs to the CDP-alcohol phosphatidyltransferase class-I family.</text>
</comment>
<evidence type="ECO:0000313" key="4">
    <source>
        <dbReference type="EMBL" id="KGJ51982.1"/>
    </source>
</evidence>
<evidence type="ECO:0000313" key="5">
    <source>
        <dbReference type="Proteomes" id="UP000030008"/>
    </source>
</evidence>
<dbReference type="RefSeq" id="WP_044907031.1">
    <property type="nucleotide sequence ID" value="NZ_JQIF01000090.1"/>
</dbReference>
<dbReference type="InterPro" id="IPR043130">
    <property type="entry name" value="CDP-OH_PTrfase_TM_dom"/>
</dbReference>
<dbReference type="AlphaFoldDB" id="A0A099I411"/>
<dbReference type="GO" id="GO:0008654">
    <property type="term" value="P:phospholipid biosynthetic process"/>
    <property type="evidence" value="ECO:0007669"/>
    <property type="project" value="InterPro"/>
</dbReference>
<evidence type="ECO:0000256" key="2">
    <source>
        <dbReference type="RuleBase" id="RU003750"/>
    </source>
</evidence>
<dbReference type="EMBL" id="JQIF01000090">
    <property type="protein sequence ID" value="KGJ51982.1"/>
    <property type="molecule type" value="Genomic_DNA"/>
</dbReference>